<organism evidence="2 3">
    <name type="scientific">Thraustotheca clavata</name>
    <dbReference type="NCBI Taxonomy" id="74557"/>
    <lineage>
        <taxon>Eukaryota</taxon>
        <taxon>Sar</taxon>
        <taxon>Stramenopiles</taxon>
        <taxon>Oomycota</taxon>
        <taxon>Saprolegniomycetes</taxon>
        <taxon>Saprolegniales</taxon>
        <taxon>Achlyaceae</taxon>
        <taxon>Thraustotheca</taxon>
    </lineage>
</organism>
<reference evidence="2 3" key="1">
    <citation type="journal article" date="2014" name="Genome Biol. Evol.">
        <title>The secreted proteins of Achlya hypogyna and Thraustotheca clavata identify the ancestral oomycete secretome and reveal gene acquisitions by horizontal gene transfer.</title>
        <authorList>
            <person name="Misner I."/>
            <person name="Blouin N."/>
            <person name="Leonard G."/>
            <person name="Richards T.A."/>
            <person name="Lane C.E."/>
        </authorList>
    </citation>
    <scope>NUCLEOTIDE SEQUENCE [LARGE SCALE GENOMIC DNA]</scope>
    <source>
        <strain evidence="2 3">ATCC 34112</strain>
    </source>
</reference>
<comment type="caution">
    <text evidence="2">The sequence shown here is derived from an EMBL/GenBank/DDBJ whole genome shotgun (WGS) entry which is preliminary data.</text>
</comment>
<evidence type="ECO:0000313" key="3">
    <source>
        <dbReference type="Proteomes" id="UP000243217"/>
    </source>
</evidence>
<keyword evidence="3" id="KW-1185">Reference proteome</keyword>
<dbReference type="AlphaFoldDB" id="A0A1V9YD48"/>
<gene>
    <name evidence="2" type="ORF">THRCLA_23141</name>
</gene>
<proteinExistence type="predicted"/>
<sequence>MNEYLDSTSDFIGTTSSSSLSTGDDSPSTEDESPRRRDGKRAYQRPKKELDYLKKKHIELSGRLTFLQEKFAIHTTSGPWKTRAIEQAHS</sequence>
<evidence type="ECO:0000256" key="1">
    <source>
        <dbReference type="SAM" id="MobiDB-lite"/>
    </source>
</evidence>
<feature type="non-terminal residue" evidence="2">
    <location>
        <position position="90"/>
    </location>
</feature>
<dbReference type="Proteomes" id="UP000243217">
    <property type="component" value="Unassembled WGS sequence"/>
</dbReference>
<name>A0A1V9YD48_9STRA</name>
<feature type="compositionally biased region" description="Low complexity" evidence="1">
    <location>
        <begin position="1"/>
        <end position="26"/>
    </location>
</feature>
<dbReference type="EMBL" id="JNBS01004303">
    <property type="protein sequence ID" value="OQR83629.1"/>
    <property type="molecule type" value="Genomic_DNA"/>
</dbReference>
<feature type="region of interest" description="Disordered" evidence="1">
    <location>
        <begin position="1"/>
        <end position="48"/>
    </location>
</feature>
<protein>
    <submittedName>
        <fullName evidence="2">Uncharacterized protein</fullName>
    </submittedName>
</protein>
<evidence type="ECO:0000313" key="2">
    <source>
        <dbReference type="EMBL" id="OQR83629.1"/>
    </source>
</evidence>
<accession>A0A1V9YD48</accession>